<dbReference type="Gene3D" id="3.40.50.1000">
    <property type="entry name" value="HAD superfamily/HAD-like"/>
    <property type="match status" value="1"/>
</dbReference>
<dbReference type="InterPro" id="IPR027256">
    <property type="entry name" value="P-typ_ATPase_IB"/>
</dbReference>
<dbReference type="SFLD" id="SFLDF00027">
    <property type="entry name" value="p-type_atpase"/>
    <property type="match status" value="1"/>
</dbReference>
<protein>
    <submittedName>
        <fullName evidence="12">Cation-translocating P-type ATPase</fullName>
    </submittedName>
</protein>
<comment type="similarity">
    <text evidence="2 10">Belongs to the cation transport ATPase (P-type) (TC 3.A.3) family. Type IB subfamily.</text>
</comment>
<dbReference type="PANTHER" id="PTHR43520:SF8">
    <property type="entry name" value="P-TYPE CU(+) TRANSPORTER"/>
    <property type="match status" value="1"/>
</dbReference>
<keyword evidence="13" id="KW-1185">Reference proteome</keyword>
<dbReference type="NCBIfam" id="TIGR01511">
    <property type="entry name" value="ATPase-IB1_Cu"/>
    <property type="match status" value="1"/>
</dbReference>
<evidence type="ECO:0000256" key="6">
    <source>
        <dbReference type="ARBA" id="ARBA00022840"/>
    </source>
</evidence>
<dbReference type="Pfam" id="PF00122">
    <property type="entry name" value="E1-E2_ATPase"/>
    <property type="match status" value="1"/>
</dbReference>
<dbReference type="InterPro" id="IPR001757">
    <property type="entry name" value="P_typ_ATPase"/>
</dbReference>
<dbReference type="SFLD" id="SFLDS00003">
    <property type="entry name" value="Haloacid_Dehalogenase"/>
    <property type="match status" value="1"/>
</dbReference>
<evidence type="ECO:0000313" key="12">
    <source>
        <dbReference type="EMBL" id="GAA5179744.1"/>
    </source>
</evidence>
<dbReference type="PANTHER" id="PTHR43520">
    <property type="entry name" value="ATP7, ISOFORM B"/>
    <property type="match status" value="1"/>
</dbReference>
<dbReference type="PRINTS" id="PR00119">
    <property type="entry name" value="CATATPASE"/>
</dbReference>
<dbReference type="InterPro" id="IPR036163">
    <property type="entry name" value="HMA_dom_sf"/>
</dbReference>
<sequence length="718" mass="76217">MPEAAPQILSDAAGRVRFRVPWLRNSNGRAVAIEDAVDRVDGVRSVHAFPRTGSVVVWFHPGRCDRDALLSAIDSGHAVHADARPLRPPRSAEVSNADLARMIVGGIALLLLGGRRYVLRRPPLLGPSGRTFATGVTVFTGYPFLRGAVRSLTSRRAPGTDVLVSAATVASLVLRENVVALTVLWLLNIGEYLQDLTLRRTRHAIRDLLTGTQSQAWVLDECGHERLVDIDRLRVDDHIVVHEHIAVPVDGILVDGDGVLDQSAITGETLPVAVALGQHVHAGSVLLRGRVVVRATAVGPDTAIGRIVARVERAQTDRAPIQTIGDNFSRRFVPVSFALAAATLIITRDVRRAMTMLLVACPCAVGLATPTAISAAIGNGARRGILIKGGSHLEAAGRVDAVVVDKTGTLTLGRPVVTNLVSFREGWAPEQVLAYVASSEIHSRHPLAQAVIRSTNERHITIPSHEQCEVLLGLGMRTQADGRTLLLGSLDLLRGEGISVSAEALDWVSRLQKAAETPLLLAVDGELVGLVSLCDTVRPEAREVIDALRADGVSRIVMLTGDHPDTAAAVAGELGLTEWRAQVMPEDKEAVVRALRAEGYTVAMLGDGTNDAPALALADIGIAMGIAGTDVAVETADVALAGDDLRRLMELRDLSRHTVGVIRQNYGMSIAVNSLGLIVSAGGVLSPVIAAVLHNASSIAVVANSSRTTRYRVAVPDR</sequence>
<comment type="caution">
    <text evidence="12">The sequence shown here is derived from an EMBL/GenBank/DDBJ whole genome shotgun (WGS) entry which is preliminary data.</text>
</comment>
<reference evidence="13" key="1">
    <citation type="journal article" date="2019" name="Int. J. Syst. Evol. Microbiol.">
        <title>The Global Catalogue of Microorganisms (GCM) 10K type strain sequencing project: providing services to taxonomists for standard genome sequencing and annotation.</title>
        <authorList>
            <consortium name="The Broad Institute Genomics Platform"/>
            <consortium name="The Broad Institute Genome Sequencing Center for Infectious Disease"/>
            <person name="Wu L."/>
            <person name="Ma J."/>
        </authorList>
    </citation>
    <scope>NUCLEOTIDE SEQUENCE [LARGE SCALE GENOMIC DNA]</scope>
    <source>
        <strain evidence="13">JCM 18304</strain>
    </source>
</reference>
<evidence type="ECO:0000256" key="8">
    <source>
        <dbReference type="ARBA" id="ARBA00022989"/>
    </source>
</evidence>
<evidence type="ECO:0000256" key="10">
    <source>
        <dbReference type="RuleBase" id="RU362081"/>
    </source>
</evidence>
<dbReference type="NCBIfam" id="TIGR01525">
    <property type="entry name" value="ATPase-IB_hvy"/>
    <property type="match status" value="1"/>
</dbReference>
<keyword evidence="6 10" id="KW-0067">ATP-binding</keyword>
<dbReference type="InterPro" id="IPR023299">
    <property type="entry name" value="ATPase_P-typ_cyto_dom_N"/>
</dbReference>
<evidence type="ECO:0000313" key="13">
    <source>
        <dbReference type="Proteomes" id="UP001501570"/>
    </source>
</evidence>
<keyword evidence="8" id="KW-1133">Transmembrane helix</keyword>
<dbReference type="InterPro" id="IPR023214">
    <property type="entry name" value="HAD_sf"/>
</dbReference>
<gene>
    <name evidence="12" type="ORF">GCM10023322_10490</name>
</gene>
<dbReference type="SUPFAM" id="SSF81665">
    <property type="entry name" value="Calcium ATPase, transmembrane domain M"/>
    <property type="match status" value="1"/>
</dbReference>
<dbReference type="InterPro" id="IPR036412">
    <property type="entry name" value="HAD-like_sf"/>
</dbReference>
<evidence type="ECO:0000256" key="4">
    <source>
        <dbReference type="ARBA" id="ARBA00022723"/>
    </source>
</evidence>
<dbReference type="SUPFAM" id="SSF55008">
    <property type="entry name" value="HMA, heavy metal-associated domain"/>
    <property type="match status" value="1"/>
</dbReference>
<dbReference type="InterPro" id="IPR008250">
    <property type="entry name" value="ATPase_P-typ_transduc_dom_A_sf"/>
</dbReference>
<evidence type="ECO:0000256" key="3">
    <source>
        <dbReference type="ARBA" id="ARBA00022692"/>
    </source>
</evidence>
<evidence type="ECO:0000256" key="2">
    <source>
        <dbReference type="ARBA" id="ARBA00006024"/>
    </source>
</evidence>
<dbReference type="NCBIfam" id="TIGR01494">
    <property type="entry name" value="ATPase_P-type"/>
    <property type="match status" value="1"/>
</dbReference>
<dbReference type="SUPFAM" id="SSF56784">
    <property type="entry name" value="HAD-like"/>
    <property type="match status" value="1"/>
</dbReference>
<dbReference type="SFLD" id="SFLDG00002">
    <property type="entry name" value="C1.7:_P-type_atpase_like"/>
    <property type="match status" value="1"/>
</dbReference>
<keyword evidence="10" id="KW-1003">Cell membrane</keyword>
<evidence type="ECO:0000256" key="5">
    <source>
        <dbReference type="ARBA" id="ARBA00022741"/>
    </source>
</evidence>
<dbReference type="InterPro" id="IPR018303">
    <property type="entry name" value="ATPase_P-typ_P_site"/>
</dbReference>
<dbReference type="Pfam" id="PF00702">
    <property type="entry name" value="Hydrolase"/>
    <property type="match status" value="1"/>
</dbReference>
<comment type="subcellular location">
    <subcellularLocation>
        <location evidence="1">Cell membrane</location>
        <topology evidence="1">Multi-pass membrane protein</topology>
    </subcellularLocation>
</comment>
<dbReference type="InterPro" id="IPR059000">
    <property type="entry name" value="ATPase_P-type_domA"/>
</dbReference>
<dbReference type="EMBL" id="BAABJQ010000003">
    <property type="protein sequence ID" value="GAA5179744.1"/>
    <property type="molecule type" value="Genomic_DNA"/>
</dbReference>
<accession>A0ABP9RMF4</accession>
<dbReference type="Proteomes" id="UP001501570">
    <property type="component" value="Unassembled WGS sequence"/>
</dbReference>
<keyword evidence="4 10" id="KW-0479">Metal-binding</keyword>
<dbReference type="Gene3D" id="3.40.1110.10">
    <property type="entry name" value="Calcium-transporting ATPase, cytoplasmic domain N"/>
    <property type="match status" value="1"/>
</dbReference>
<name>A0ABP9RMF4_9ACTN</name>
<dbReference type="CDD" id="cd02079">
    <property type="entry name" value="P-type_ATPase_HM"/>
    <property type="match status" value="1"/>
</dbReference>
<dbReference type="RefSeq" id="WP_345626608.1">
    <property type="nucleotide sequence ID" value="NZ_BAABJQ010000003.1"/>
</dbReference>
<organism evidence="12 13">
    <name type="scientific">Rugosimonospora acidiphila</name>
    <dbReference type="NCBI Taxonomy" id="556531"/>
    <lineage>
        <taxon>Bacteria</taxon>
        <taxon>Bacillati</taxon>
        <taxon>Actinomycetota</taxon>
        <taxon>Actinomycetes</taxon>
        <taxon>Micromonosporales</taxon>
        <taxon>Micromonosporaceae</taxon>
        <taxon>Rugosimonospora</taxon>
    </lineage>
</organism>
<proteinExistence type="inferred from homology"/>
<feature type="domain" description="P-type ATPase A" evidence="11">
    <location>
        <begin position="213"/>
        <end position="312"/>
    </location>
</feature>
<dbReference type="InterPro" id="IPR044492">
    <property type="entry name" value="P_typ_ATPase_HD_dom"/>
</dbReference>
<keyword evidence="7" id="KW-1278">Translocase</keyword>
<dbReference type="InterPro" id="IPR023298">
    <property type="entry name" value="ATPase_P-typ_TM_dom_sf"/>
</dbReference>
<evidence type="ECO:0000256" key="9">
    <source>
        <dbReference type="ARBA" id="ARBA00023136"/>
    </source>
</evidence>
<evidence type="ECO:0000259" key="11">
    <source>
        <dbReference type="Pfam" id="PF00122"/>
    </source>
</evidence>
<keyword evidence="3" id="KW-0812">Transmembrane</keyword>
<dbReference type="SUPFAM" id="SSF81653">
    <property type="entry name" value="Calcium ATPase, transduction domain A"/>
    <property type="match status" value="1"/>
</dbReference>
<evidence type="ECO:0000256" key="1">
    <source>
        <dbReference type="ARBA" id="ARBA00004651"/>
    </source>
</evidence>
<keyword evidence="9" id="KW-0472">Membrane</keyword>
<evidence type="ECO:0000256" key="7">
    <source>
        <dbReference type="ARBA" id="ARBA00022967"/>
    </source>
</evidence>
<dbReference type="Gene3D" id="2.70.150.10">
    <property type="entry name" value="Calcium-transporting ATPase, cytoplasmic transduction domain A"/>
    <property type="match status" value="1"/>
</dbReference>
<keyword evidence="5 10" id="KW-0547">Nucleotide-binding</keyword>
<dbReference type="PROSITE" id="PS00154">
    <property type="entry name" value="ATPASE_E1_E2"/>
    <property type="match status" value="1"/>
</dbReference>